<feature type="domain" description="NADP-dependent oxidoreductase" evidence="3">
    <location>
        <begin position="113"/>
        <end position="433"/>
    </location>
</feature>
<dbReference type="FunFam" id="3.20.20.100:FF:000004">
    <property type="entry name" value="Oxidoreductase, aldo/keto reductase"/>
    <property type="match status" value="1"/>
</dbReference>
<dbReference type="PANTHER" id="PTHR43364">
    <property type="entry name" value="NADH-SPECIFIC METHYLGLYOXAL REDUCTASE-RELATED"/>
    <property type="match status" value="1"/>
</dbReference>
<dbReference type="EMBL" id="HG793139">
    <property type="protein sequence ID" value="CRL21999.1"/>
    <property type="molecule type" value="Genomic_DNA"/>
</dbReference>
<dbReference type="GO" id="GO:0016491">
    <property type="term" value="F:oxidoreductase activity"/>
    <property type="evidence" value="ECO:0007669"/>
    <property type="project" value="UniProtKB-KW"/>
</dbReference>
<dbReference type="InterPro" id="IPR036812">
    <property type="entry name" value="NAD(P)_OxRdtase_dom_sf"/>
</dbReference>
<dbReference type="Proteomes" id="UP000053732">
    <property type="component" value="Unassembled WGS sequence"/>
</dbReference>
<accession>A0A0G4P6Y6</accession>
<evidence type="ECO:0000259" key="3">
    <source>
        <dbReference type="Pfam" id="PF00248"/>
    </source>
</evidence>
<dbReference type="Gene3D" id="3.20.20.100">
    <property type="entry name" value="NADP-dependent oxidoreductase domain"/>
    <property type="match status" value="1"/>
</dbReference>
<dbReference type="CDD" id="cd19079">
    <property type="entry name" value="AKR_EcYajO-like"/>
    <property type="match status" value="1"/>
</dbReference>
<evidence type="ECO:0000313" key="5">
    <source>
        <dbReference type="Proteomes" id="UP000053732"/>
    </source>
</evidence>
<sequence>MAYGLDSLSAVKLRGLGSPEDRGRVGSIYNSDDVSHPSRQHPKNIPFLGIYFTEGLFDWAVRVLGAGLLGTKPCLVPRNGDTKPNNLSFHSILLEQTNMKYVQLGTSGLRIAPIGVGCMSFGNPDGRYKWSIPEEEALPVLNHCYESGLNFFDTANAYSSGISEEILGKAIKKYNWRRENLVIATKLWAPVGRGLEQPMAMTDDEKDNSGYVNQYGLSRKHIFESIDASLKRLDLPYVDLLQIHRFDPRTPVKETMEALHDIVKSGKVRYIGASSMWAHQLLEYQYTARIHGWTEFISMQNLHNATYREEEREMYPACAKFGMGGIPWSPVAMGFLARPWRDFSTTTRGEGQGQGFYGLSTTEADKNVNEQVEKIAKQHGVSMATVAIAWSLSKPFITAPILGMSKKERVDEAVRAISFELTPEELKSIDDLYVPKNVIGHK</sequence>
<dbReference type="AlphaFoldDB" id="A0A0G4P6Y6"/>
<evidence type="ECO:0000313" key="4">
    <source>
        <dbReference type="EMBL" id="CRL21999.1"/>
    </source>
</evidence>
<name>A0A0G4P6Y6_PENC3</name>
<evidence type="ECO:0000256" key="2">
    <source>
        <dbReference type="ARBA" id="ARBA00038157"/>
    </source>
</evidence>
<evidence type="ECO:0000256" key="1">
    <source>
        <dbReference type="ARBA" id="ARBA00023002"/>
    </source>
</evidence>
<organism evidence="4 5">
    <name type="scientific">Penicillium camemberti (strain FM 013)</name>
    <dbReference type="NCBI Taxonomy" id="1429867"/>
    <lineage>
        <taxon>Eukaryota</taxon>
        <taxon>Fungi</taxon>
        <taxon>Dikarya</taxon>
        <taxon>Ascomycota</taxon>
        <taxon>Pezizomycotina</taxon>
        <taxon>Eurotiomycetes</taxon>
        <taxon>Eurotiomycetidae</taxon>
        <taxon>Eurotiales</taxon>
        <taxon>Aspergillaceae</taxon>
        <taxon>Penicillium</taxon>
    </lineage>
</organism>
<reference evidence="4 5" key="1">
    <citation type="journal article" date="2014" name="Nat. Commun.">
        <title>Multiple recent horizontal transfers of a large genomic region in cheese making fungi.</title>
        <authorList>
            <person name="Cheeseman K."/>
            <person name="Ropars J."/>
            <person name="Renault P."/>
            <person name="Dupont J."/>
            <person name="Gouzy J."/>
            <person name="Branca A."/>
            <person name="Abraham A.L."/>
            <person name="Ceppi M."/>
            <person name="Conseiller E."/>
            <person name="Debuchy R."/>
            <person name="Malagnac F."/>
            <person name="Goarin A."/>
            <person name="Silar P."/>
            <person name="Lacoste S."/>
            <person name="Sallet E."/>
            <person name="Bensimon A."/>
            <person name="Giraud T."/>
            <person name="Brygoo Y."/>
        </authorList>
    </citation>
    <scope>NUCLEOTIDE SEQUENCE [LARGE SCALE GENOMIC DNA]</scope>
    <source>
        <strain evidence="5">FM 013</strain>
    </source>
</reference>
<dbReference type="SUPFAM" id="SSF51430">
    <property type="entry name" value="NAD(P)-linked oxidoreductase"/>
    <property type="match status" value="1"/>
</dbReference>
<dbReference type="Pfam" id="PF00248">
    <property type="entry name" value="Aldo_ket_red"/>
    <property type="match status" value="1"/>
</dbReference>
<gene>
    <name evidence="4" type="ORF">PCAMFM013_S006g000539</name>
</gene>
<dbReference type="PANTHER" id="PTHR43364:SF4">
    <property type="entry name" value="NAD(P)-LINKED OXIDOREDUCTASE SUPERFAMILY PROTEIN"/>
    <property type="match status" value="1"/>
</dbReference>
<proteinExistence type="inferred from homology"/>
<comment type="similarity">
    <text evidence="2">Belongs to the aldo/keto reductase family. Aldo/keto reductase 2 subfamily.</text>
</comment>
<dbReference type="GO" id="GO:0005829">
    <property type="term" value="C:cytosol"/>
    <property type="evidence" value="ECO:0007669"/>
    <property type="project" value="UniProtKB-ARBA"/>
</dbReference>
<dbReference type="InterPro" id="IPR050523">
    <property type="entry name" value="AKR_Detox_Biosynth"/>
</dbReference>
<dbReference type="STRING" id="1429867.A0A0G4P6Y6"/>
<dbReference type="InterPro" id="IPR023210">
    <property type="entry name" value="NADP_OxRdtase_dom"/>
</dbReference>
<keyword evidence="5" id="KW-1185">Reference proteome</keyword>
<keyword evidence="1" id="KW-0560">Oxidoreductase</keyword>
<protein>
    <submittedName>
        <fullName evidence="4">Aldo/keto reductase</fullName>
    </submittedName>
</protein>